<evidence type="ECO:0000256" key="2">
    <source>
        <dbReference type="ARBA" id="ARBA00012759"/>
    </source>
</evidence>
<evidence type="ECO:0000256" key="1">
    <source>
        <dbReference type="ARBA" id="ARBA00000707"/>
    </source>
</evidence>
<dbReference type="GO" id="GO:0036503">
    <property type="term" value="P:ERAD pathway"/>
    <property type="evidence" value="ECO:0007669"/>
    <property type="project" value="TreeGrafter"/>
</dbReference>
<sequence length="116" mass="13547">MSCLFNSLSYFINETGYTIRQKICDYLQTNGKIMDGLDTNYILNMENQNYISNMRNTSSWGGAIEIQCACNIWSLRIIVKDIRTFDKKEIEFIPINGSMERTIKIEWSGGHYEPER</sequence>
<evidence type="ECO:0000313" key="5">
    <source>
        <dbReference type="EMBL" id="QHT31438.1"/>
    </source>
</evidence>
<dbReference type="AlphaFoldDB" id="A0A6C0ER16"/>
<feature type="domain" description="OTU" evidence="4">
    <location>
        <begin position="3"/>
        <end position="91"/>
    </location>
</feature>
<dbReference type="EC" id="3.4.19.12" evidence="2"/>
<reference evidence="5" key="1">
    <citation type="journal article" date="2020" name="Nature">
        <title>Giant virus diversity and host interactions through global metagenomics.</title>
        <authorList>
            <person name="Schulz F."/>
            <person name="Roux S."/>
            <person name="Paez-Espino D."/>
            <person name="Jungbluth S."/>
            <person name="Walsh D.A."/>
            <person name="Denef V.J."/>
            <person name="McMahon K.D."/>
            <person name="Konstantinidis K.T."/>
            <person name="Eloe-Fadrosh E.A."/>
            <person name="Kyrpides N.C."/>
            <person name="Woyke T."/>
        </authorList>
    </citation>
    <scope>NUCLEOTIDE SEQUENCE</scope>
    <source>
        <strain evidence="5">GVMAG-M-3300009155-2</strain>
    </source>
</reference>
<comment type="catalytic activity">
    <reaction evidence="1">
        <text>Thiol-dependent hydrolysis of ester, thioester, amide, peptide and isopeptide bonds formed by the C-terminal Gly of ubiquitin (a 76-residue protein attached to proteins as an intracellular targeting signal).</text>
        <dbReference type="EC" id="3.4.19.12"/>
    </reaction>
</comment>
<proteinExistence type="predicted"/>
<evidence type="ECO:0000259" key="4">
    <source>
        <dbReference type="Pfam" id="PF02338"/>
    </source>
</evidence>
<organism evidence="5">
    <name type="scientific">viral metagenome</name>
    <dbReference type="NCBI Taxonomy" id="1070528"/>
    <lineage>
        <taxon>unclassified sequences</taxon>
        <taxon>metagenomes</taxon>
        <taxon>organismal metagenomes</taxon>
    </lineage>
</organism>
<dbReference type="GO" id="GO:0005634">
    <property type="term" value="C:nucleus"/>
    <property type="evidence" value="ECO:0007669"/>
    <property type="project" value="TreeGrafter"/>
</dbReference>
<dbReference type="SUPFAM" id="SSF54001">
    <property type="entry name" value="Cysteine proteinases"/>
    <property type="match status" value="1"/>
</dbReference>
<dbReference type="InterPro" id="IPR038765">
    <property type="entry name" value="Papain-like_cys_pep_sf"/>
</dbReference>
<dbReference type="Pfam" id="PF02338">
    <property type="entry name" value="OTU"/>
    <property type="match status" value="1"/>
</dbReference>
<dbReference type="GO" id="GO:0030968">
    <property type="term" value="P:endoplasmic reticulum unfolded protein response"/>
    <property type="evidence" value="ECO:0007669"/>
    <property type="project" value="TreeGrafter"/>
</dbReference>
<dbReference type="EMBL" id="MN738920">
    <property type="protein sequence ID" value="QHT31438.1"/>
    <property type="molecule type" value="Genomic_DNA"/>
</dbReference>
<name>A0A6C0ER16_9ZZZZ</name>
<dbReference type="Gene3D" id="3.90.70.80">
    <property type="match status" value="1"/>
</dbReference>
<dbReference type="GO" id="GO:0004843">
    <property type="term" value="F:cysteine-type deubiquitinase activity"/>
    <property type="evidence" value="ECO:0007669"/>
    <property type="project" value="UniProtKB-EC"/>
</dbReference>
<accession>A0A6C0ER16</accession>
<evidence type="ECO:0000256" key="3">
    <source>
        <dbReference type="ARBA" id="ARBA00022801"/>
    </source>
</evidence>
<protein>
    <recommendedName>
        <fullName evidence="2">ubiquitinyl hydrolase 1</fullName>
        <ecNumber evidence="2">3.4.19.12</ecNumber>
    </recommendedName>
</protein>
<dbReference type="InterPro" id="IPR003323">
    <property type="entry name" value="OTU_dom"/>
</dbReference>
<dbReference type="CDD" id="cd22744">
    <property type="entry name" value="OTU"/>
    <property type="match status" value="1"/>
</dbReference>
<dbReference type="GO" id="GO:0005829">
    <property type="term" value="C:cytosol"/>
    <property type="evidence" value="ECO:0007669"/>
    <property type="project" value="TreeGrafter"/>
</dbReference>
<dbReference type="GO" id="GO:0016579">
    <property type="term" value="P:protein deubiquitination"/>
    <property type="evidence" value="ECO:0007669"/>
    <property type="project" value="TreeGrafter"/>
</dbReference>
<keyword evidence="3" id="KW-0378">Hydrolase</keyword>
<dbReference type="PANTHER" id="PTHR13312">
    <property type="entry name" value="HIV-INDUCED PROTEIN-7-LIKE PROTEASE"/>
    <property type="match status" value="1"/>
</dbReference>
<dbReference type="PANTHER" id="PTHR13312:SF0">
    <property type="entry name" value="UBIQUITIN THIOESTERASE OTU1"/>
    <property type="match status" value="1"/>
</dbReference>